<protein>
    <submittedName>
        <fullName evidence="2">Uncharacterized protein</fullName>
    </submittedName>
</protein>
<evidence type="ECO:0000256" key="1">
    <source>
        <dbReference type="SAM" id="MobiDB-lite"/>
    </source>
</evidence>
<proteinExistence type="predicted"/>
<sequence>MRKGRGKGSEILPLSLTPRTSHRYTHHPPTHSEARFGPHPHPHTPIPTSLGLSELGQTATTSLLLSCCHAVSFLLHDHTVTEHIHTSNLPFLPASLPLHHSY</sequence>
<reference evidence="2" key="1">
    <citation type="submission" date="2021-01" db="EMBL/GenBank/DDBJ databases">
        <authorList>
            <person name="Corre E."/>
            <person name="Pelletier E."/>
            <person name="Niang G."/>
            <person name="Scheremetjew M."/>
            <person name="Finn R."/>
            <person name="Kale V."/>
            <person name="Holt S."/>
            <person name="Cochrane G."/>
            <person name="Meng A."/>
            <person name="Brown T."/>
            <person name="Cohen L."/>
        </authorList>
    </citation>
    <scope>NUCLEOTIDE SEQUENCE</scope>
    <source>
        <strain evidence="2">NIES-2562</strain>
    </source>
</reference>
<name>A0A7S3D8N2_9EUKA</name>
<dbReference type="EMBL" id="HBIB01018009">
    <property type="protein sequence ID" value="CAE0249465.1"/>
    <property type="molecule type" value="Transcribed_RNA"/>
</dbReference>
<accession>A0A7S3D8N2</accession>
<dbReference type="AlphaFoldDB" id="A0A7S3D8N2"/>
<feature type="compositionally biased region" description="Basic residues" evidence="1">
    <location>
        <begin position="20"/>
        <end position="29"/>
    </location>
</feature>
<feature type="region of interest" description="Disordered" evidence="1">
    <location>
        <begin position="1"/>
        <end position="48"/>
    </location>
</feature>
<gene>
    <name evidence="2" type="ORF">PBIL07802_LOCUS11664</name>
</gene>
<organism evidence="2">
    <name type="scientific">Palpitomonas bilix</name>
    <dbReference type="NCBI Taxonomy" id="652834"/>
    <lineage>
        <taxon>Eukaryota</taxon>
        <taxon>Eukaryota incertae sedis</taxon>
    </lineage>
</organism>
<evidence type="ECO:0000313" key="2">
    <source>
        <dbReference type="EMBL" id="CAE0249465.1"/>
    </source>
</evidence>